<protein>
    <submittedName>
        <fullName evidence="2">Uncharacterized protein</fullName>
    </submittedName>
</protein>
<dbReference type="AlphaFoldDB" id="A0A9Q1IAH0"/>
<evidence type="ECO:0000313" key="2">
    <source>
        <dbReference type="EMBL" id="KAJ8332521.1"/>
    </source>
</evidence>
<proteinExistence type="predicted"/>
<reference evidence="2" key="1">
    <citation type="journal article" date="2023" name="Science">
        <title>Genome structures resolve the early diversification of teleost fishes.</title>
        <authorList>
            <person name="Parey E."/>
            <person name="Louis A."/>
            <person name="Montfort J."/>
            <person name="Bouchez O."/>
            <person name="Roques C."/>
            <person name="Iampietro C."/>
            <person name="Lluch J."/>
            <person name="Castinel A."/>
            <person name="Donnadieu C."/>
            <person name="Desvignes T."/>
            <person name="Floi Bucao C."/>
            <person name="Jouanno E."/>
            <person name="Wen M."/>
            <person name="Mejri S."/>
            <person name="Dirks R."/>
            <person name="Jansen H."/>
            <person name="Henkel C."/>
            <person name="Chen W.J."/>
            <person name="Zahm M."/>
            <person name="Cabau C."/>
            <person name="Klopp C."/>
            <person name="Thompson A.W."/>
            <person name="Robinson-Rechavi M."/>
            <person name="Braasch I."/>
            <person name="Lecointre G."/>
            <person name="Bobe J."/>
            <person name="Postlethwait J.H."/>
            <person name="Berthelot C."/>
            <person name="Roest Crollius H."/>
            <person name="Guiguen Y."/>
        </authorList>
    </citation>
    <scope>NUCLEOTIDE SEQUENCE</scope>
    <source>
        <strain evidence="2">WJC10195</strain>
    </source>
</reference>
<name>A0A9Q1IAH0_SYNKA</name>
<evidence type="ECO:0000313" key="3">
    <source>
        <dbReference type="Proteomes" id="UP001152622"/>
    </source>
</evidence>
<dbReference type="EMBL" id="JAINUF010000025">
    <property type="protein sequence ID" value="KAJ8332521.1"/>
    <property type="molecule type" value="Genomic_DNA"/>
</dbReference>
<dbReference type="Proteomes" id="UP001152622">
    <property type="component" value="Unassembled WGS sequence"/>
</dbReference>
<accession>A0A9Q1IAH0</accession>
<organism evidence="2 3">
    <name type="scientific">Synaphobranchus kaupii</name>
    <name type="common">Kaup's arrowtooth eel</name>
    <dbReference type="NCBI Taxonomy" id="118154"/>
    <lineage>
        <taxon>Eukaryota</taxon>
        <taxon>Metazoa</taxon>
        <taxon>Chordata</taxon>
        <taxon>Craniata</taxon>
        <taxon>Vertebrata</taxon>
        <taxon>Euteleostomi</taxon>
        <taxon>Actinopterygii</taxon>
        <taxon>Neopterygii</taxon>
        <taxon>Teleostei</taxon>
        <taxon>Anguilliformes</taxon>
        <taxon>Synaphobranchidae</taxon>
        <taxon>Synaphobranchus</taxon>
    </lineage>
</organism>
<evidence type="ECO:0000256" key="1">
    <source>
        <dbReference type="SAM" id="MobiDB-lite"/>
    </source>
</evidence>
<keyword evidence="3" id="KW-1185">Reference proteome</keyword>
<sequence length="89" mass="9813">MFSYRTNGLAKKRLGAASDGNEERGIELQMMKDKNWATELARRVGQSLRIGLTLRHWFTQHALGHVAAGSCNVPPFPSGKSTDALSQRS</sequence>
<comment type="caution">
    <text evidence="2">The sequence shown here is derived from an EMBL/GenBank/DDBJ whole genome shotgun (WGS) entry which is preliminary data.</text>
</comment>
<gene>
    <name evidence="2" type="ORF">SKAU_G00423100</name>
</gene>
<feature type="region of interest" description="Disordered" evidence="1">
    <location>
        <begin position="1"/>
        <end position="22"/>
    </location>
</feature>